<reference evidence="2" key="2">
    <citation type="submission" date="2018-05" db="EMBL/GenBank/DDBJ databases">
        <title>OgluRS3 (Oryza glumaepatula Reference Sequence Version 3).</title>
        <authorList>
            <person name="Zhang J."/>
            <person name="Kudrna D."/>
            <person name="Lee S."/>
            <person name="Talag J."/>
            <person name="Welchert J."/>
            <person name="Wing R.A."/>
        </authorList>
    </citation>
    <scope>NUCLEOTIDE SEQUENCE [LARGE SCALE GENOMIC DNA]</scope>
</reference>
<dbReference type="AlphaFoldDB" id="A0A0E0BDI1"/>
<sequence length="82" mass="8697">MGGARDHGSTPLRSSPPPTGTPRLSRVSEARGEDGEEVDERRPEVEHPRGRACATTTSTNDASPARRCTERSVDGSGLLGRV</sequence>
<dbReference type="Gramene" id="OGLUM10G17930.1">
    <property type="protein sequence ID" value="OGLUM10G17930.1"/>
    <property type="gene ID" value="OGLUM10G17930"/>
</dbReference>
<protein>
    <submittedName>
        <fullName evidence="2">Uncharacterized protein</fullName>
    </submittedName>
</protein>
<evidence type="ECO:0000313" key="2">
    <source>
        <dbReference type="EnsemblPlants" id="OGLUM10G17930.1"/>
    </source>
</evidence>
<evidence type="ECO:0000256" key="1">
    <source>
        <dbReference type="SAM" id="MobiDB-lite"/>
    </source>
</evidence>
<feature type="region of interest" description="Disordered" evidence="1">
    <location>
        <begin position="1"/>
        <end position="82"/>
    </location>
</feature>
<dbReference type="EnsemblPlants" id="OGLUM10G17930.1">
    <property type="protein sequence ID" value="OGLUM10G17930.1"/>
    <property type="gene ID" value="OGLUM10G17930"/>
</dbReference>
<name>A0A0E0BDI1_9ORYZ</name>
<feature type="compositionally biased region" description="Basic and acidic residues" evidence="1">
    <location>
        <begin position="26"/>
        <end position="49"/>
    </location>
</feature>
<dbReference type="HOGENOM" id="CLU_2562035_0_0_1"/>
<evidence type="ECO:0000313" key="3">
    <source>
        <dbReference type="Proteomes" id="UP000026961"/>
    </source>
</evidence>
<organism evidence="2">
    <name type="scientific">Oryza glumipatula</name>
    <dbReference type="NCBI Taxonomy" id="40148"/>
    <lineage>
        <taxon>Eukaryota</taxon>
        <taxon>Viridiplantae</taxon>
        <taxon>Streptophyta</taxon>
        <taxon>Embryophyta</taxon>
        <taxon>Tracheophyta</taxon>
        <taxon>Spermatophyta</taxon>
        <taxon>Magnoliopsida</taxon>
        <taxon>Liliopsida</taxon>
        <taxon>Poales</taxon>
        <taxon>Poaceae</taxon>
        <taxon>BOP clade</taxon>
        <taxon>Oryzoideae</taxon>
        <taxon>Oryzeae</taxon>
        <taxon>Oryzinae</taxon>
        <taxon>Oryza</taxon>
    </lineage>
</organism>
<keyword evidence="3" id="KW-1185">Reference proteome</keyword>
<proteinExistence type="predicted"/>
<reference evidence="2" key="1">
    <citation type="submission" date="2015-04" db="UniProtKB">
        <authorList>
            <consortium name="EnsemblPlants"/>
        </authorList>
    </citation>
    <scope>IDENTIFICATION</scope>
</reference>
<accession>A0A0E0BDI1</accession>
<dbReference type="Proteomes" id="UP000026961">
    <property type="component" value="Chromosome 10"/>
</dbReference>